<dbReference type="PROSITE" id="PS51729">
    <property type="entry name" value="GNAT_YJDJ"/>
    <property type="match status" value="1"/>
</dbReference>
<dbReference type="Gene3D" id="3.40.630.30">
    <property type="match status" value="1"/>
</dbReference>
<evidence type="ECO:0000313" key="4">
    <source>
        <dbReference type="Proteomes" id="UP000441389"/>
    </source>
</evidence>
<dbReference type="CDD" id="cd04301">
    <property type="entry name" value="NAT_SF"/>
    <property type="match status" value="1"/>
</dbReference>
<keyword evidence="3" id="KW-0808">Transferase</keyword>
<comment type="caution">
    <text evidence="3">The sequence shown here is derived from an EMBL/GenBank/DDBJ whole genome shotgun (WGS) entry which is preliminary data.</text>
</comment>
<dbReference type="RefSeq" id="WP_157027396.1">
    <property type="nucleotide sequence ID" value="NZ_WQMS01000013.1"/>
</dbReference>
<dbReference type="InterPro" id="IPR000182">
    <property type="entry name" value="GNAT_dom"/>
</dbReference>
<keyword evidence="4" id="KW-1185">Reference proteome</keyword>
<dbReference type="AlphaFoldDB" id="A0A6I4J2D0"/>
<reference evidence="3 4" key="1">
    <citation type="submission" date="2019-12" db="EMBL/GenBank/DDBJ databases">
        <authorList>
            <person name="Huq M.A."/>
        </authorList>
    </citation>
    <scope>NUCLEOTIDE SEQUENCE [LARGE SCALE GENOMIC DNA]</scope>
    <source>
        <strain evidence="3 4">MAH-20</strain>
    </source>
</reference>
<dbReference type="PANTHER" id="PTHR31435">
    <property type="entry name" value="PROTEIN NATD1"/>
    <property type="match status" value="1"/>
</dbReference>
<dbReference type="GO" id="GO:0016747">
    <property type="term" value="F:acyltransferase activity, transferring groups other than amino-acyl groups"/>
    <property type="evidence" value="ECO:0007669"/>
    <property type="project" value="InterPro"/>
</dbReference>
<accession>A0A6I4J2D0</accession>
<feature type="domain" description="N-acetyltransferase" evidence="1">
    <location>
        <begin position="1"/>
        <end position="98"/>
    </location>
</feature>
<dbReference type="SUPFAM" id="SSF55729">
    <property type="entry name" value="Acyl-CoA N-acyltransferases (Nat)"/>
    <property type="match status" value="1"/>
</dbReference>
<dbReference type="Pfam" id="PF14542">
    <property type="entry name" value="Acetyltransf_CG"/>
    <property type="match status" value="1"/>
</dbReference>
<dbReference type="InterPro" id="IPR031165">
    <property type="entry name" value="GNAT_YJDJ"/>
</dbReference>
<evidence type="ECO:0000313" key="3">
    <source>
        <dbReference type="EMBL" id="MVO78454.1"/>
    </source>
</evidence>
<gene>
    <name evidence="3" type="ORF">GON01_10980</name>
</gene>
<dbReference type="PROSITE" id="PS51186">
    <property type="entry name" value="GNAT"/>
    <property type="match status" value="1"/>
</dbReference>
<dbReference type="Proteomes" id="UP000441389">
    <property type="component" value="Unassembled WGS sequence"/>
</dbReference>
<feature type="domain" description="N-acetyltransferase" evidence="2">
    <location>
        <begin position="10"/>
        <end position="97"/>
    </location>
</feature>
<evidence type="ECO:0000259" key="1">
    <source>
        <dbReference type="PROSITE" id="PS51186"/>
    </source>
</evidence>
<dbReference type="InterPro" id="IPR016181">
    <property type="entry name" value="Acyl_CoA_acyltransferase"/>
</dbReference>
<dbReference type="PANTHER" id="PTHR31435:SF10">
    <property type="entry name" value="BSR4717 PROTEIN"/>
    <property type="match status" value="1"/>
</dbReference>
<proteinExistence type="predicted"/>
<dbReference type="EMBL" id="WQMS01000013">
    <property type="protein sequence ID" value="MVO78454.1"/>
    <property type="molecule type" value="Genomic_DNA"/>
</dbReference>
<organism evidence="3 4">
    <name type="scientific">Sphingomonas horti</name>
    <dbReference type="NCBI Taxonomy" id="2682842"/>
    <lineage>
        <taxon>Bacteria</taxon>
        <taxon>Pseudomonadati</taxon>
        <taxon>Pseudomonadota</taxon>
        <taxon>Alphaproteobacteria</taxon>
        <taxon>Sphingomonadales</taxon>
        <taxon>Sphingomonadaceae</taxon>
        <taxon>Sphingomonas</taxon>
    </lineage>
</organism>
<name>A0A6I4J2D0_9SPHN</name>
<dbReference type="InterPro" id="IPR045057">
    <property type="entry name" value="Gcn5-rel_NAT"/>
</dbReference>
<protein>
    <submittedName>
        <fullName evidence="3">GNAT family N-acetyltransferase</fullName>
    </submittedName>
</protein>
<sequence>MNKPDSAQVLHDPGKHRFELPIEGEAIAAAYYRRDDEGRFVLTHTEVPSEYEGRGLGSALARGVFEIARAQGFRLVLRCPFMQRWSARHPEFGDVVDG</sequence>
<evidence type="ECO:0000259" key="2">
    <source>
        <dbReference type="PROSITE" id="PS51729"/>
    </source>
</evidence>